<organism evidence="2 3">
    <name type="scientific">Humisphaera borealis</name>
    <dbReference type="NCBI Taxonomy" id="2807512"/>
    <lineage>
        <taxon>Bacteria</taxon>
        <taxon>Pseudomonadati</taxon>
        <taxon>Planctomycetota</taxon>
        <taxon>Phycisphaerae</taxon>
        <taxon>Tepidisphaerales</taxon>
        <taxon>Tepidisphaeraceae</taxon>
        <taxon>Humisphaera</taxon>
    </lineage>
</organism>
<dbReference type="Gene3D" id="2.40.50.120">
    <property type="match status" value="1"/>
</dbReference>
<dbReference type="RefSeq" id="WP_206294397.1">
    <property type="nucleotide sequence ID" value="NZ_CP063458.1"/>
</dbReference>
<evidence type="ECO:0000256" key="1">
    <source>
        <dbReference type="SAM" id="MobiDB-lite"/>
    </source>
</evidence>
<gene>
    <name evidence="2" type="ORF">IPV69_07620</name>
</gene>
<dbReference type="AlphaFoldDB" id="A0A7M2X0C8"/>
<protein>
    <submittedName>
        <fullName evidence="2">Uncharacterized protein</fullName>
    </submittedName>
</protein>
<dbReference type="SUPFAM" id="SSF50242">
    <property type="entry name" value="TIMP-like"/>
    <property type="match status" value="1"/>
</dbReference>
<keyword evidence="3" id="KW-1185">Reference proteome</keyword>
<dbReference type="InterPro" id="IPR008993">
    <property type="entry name" value="TIMP-like_OB-fold"/>
</dbReference>
<feature type="region of interest" description="Disordered" evidence="1">
    <location>
        <begin position="156"/>
        <end position="175"/>
    </location>
</feature>
<sequence>MPAPVCSPIAWQKVTLQLTEIVIEDRKLSDQINVYGDMIRTKRRLAVVLLLTPVLSSAAQACRCLPPPPPKEAMEKSAAVFFGRALSVENKGGNISIKFAVERTWKGVDSKEIVVVTPTNSCGRTFEKGKQYIIYATADKGGALGTNLCDRTKSSEQAADDLKALGDGKEPIEKK</sequence>
<reference evidence="2 3" key="1">
    <citation type="submission" date="2020-10" db="EMBL/GenBank/DDBJ databases">
        <title>Wide distribution of Phycisphaera-like planctomycetes from WD2101 soil group in peatlands and genome analysis of the first cultivated representative.</title>
        <authorList>
            <person name="Dedysh S.N."/>
            <person name="Beletsky A.V."/>
            <person name="Ivanova A."/>
            <person name="Kulichevskaya I.S."/>
            <person name="Suzina N.E."/>
            <person name="Philippov D.A."/>
            <person name="Rakitin A.L."/>
            <person name="Mardanov A.V."/>
            <person name="Ravin N.V."/>
        </authorList>
    </citation>
    <scope>NUCLEOTIDE SEQUENCE [LARGE SCALE GENOMIC DNA]</scope>
    <source>
        <strain evidence="2 3">M1803</strain>
    </source>
</reference>
<proteinExistence type="predicted"/>
<name>A0A7M2X0C8_9BACT</name>
<accession>A0A7M2X0C8</accession>
<dbReference type="KEGG" id="hbs:IPV69_07620"/>
<evidence type="ECO:0000313" key="2">
    <source>
        <dbReference type="EMBL" id="QOV91216.1"/>
    </source>
</evidence>
<dbReference type="EMBL" id="CP063458">
    <property type="protein sequence ID" value="QOV91216.1"/>
    <property type="molecule type" value="Genomic_DNA"/>
</dbReference>
<evidence type="ECO:0000313" key="3">
    <source>
        <dbReference type="Proteomes" id="UP000593765"/>
    </source>
</evidence>
<dbReference type="Proteomes" id="UP000593765">
    <property type="component" value="Chromosome"/>
</dbReference>